<organism evidence="1 2">
    <name type="scientific">Allocoprobacillus halotolerans</name>
    <dbReference type="NCBI Taxonomy" id="2944914"/>
    <lineage>
        <taxon>Bacteria</taxon>
        <taxon>Bacillati</taxon>
        <taxon>Bacillota</taxon>
        <taxon>Erysipelotrichia</taxon>
        <taxon>Erysipelotrichales</taxon>
        <taxon>Erysipelotrichaceae</taxon>
        <taxon>Allocoprobacillus</taxon>
    </lineage>
</organism>
<proteinExistence type="predicted"/>
<dbReference type="RefSeq" id="WP_290138174.1">
    <property type="nucleotide sequence ID" value="NZ_CP101620.1"/>
</dbReference>
<dbReference type="Gene3D" id="3.40.50.2000">
    <property type="entry name" value="Glycogen Phosphorylase B"/>
    <property type="match status" value="1"/>
</dbReference>
<protein>
    <submittedName>
        <fullName evidence="1">Uncharacterized protein</fullName>
    </submittedName>
</protein>
<name>A0ABY5HYE6_9FIRM</name>
<keyword evidence="2" id="KW-1185">Reference proteome</keyword>
<dbReference type="EMBL" id="CP101620">
    <property type="protein sequence ID" value="UTY38093.1"/>
    <property type="molecule type" value="Genomic_DNA"/>
</dbReference>
<evidence type="ECO:0000313" key="1">
    <source>
        <dbReference type="EMBL" id="UTY38093.1"/>
    </source>
</evidence>
<accession>A0ABY5HYE6</accession>
<gene>
    <name evidence="1" type="ORF">NMU03_10345</name>
</gene>
<sequence length="82" mass="9990">MKKNYVIDDVYRNSKQNNAGYKARDDINDILKEEFEITYFLKGNNKISRLINYLKIIWNIKLHSNIVLVQYPFYIKKYMFNC</sequence>
<evidence type="ECO:0000313" key="2">
    <source>
        <dbReference type="Proteomes" id="UP001060112"/>
    </source>
</evidence>
<reference evidence="1" key="1">
    <citation type="submission" date="2022-07" db="EMBL/GenBank/DDBJ databases">
        <title>Faecal culturing of patients with breast cancer.</title>
        <authorList>
            <person name="Teng N.M.Y."/>
            <person name="Kiu R."/>
            <person name="Evans R."/>
            <person name="Baker D.J."/>
            <person name="Zenner C."/>
            <person name="Robinson S.D."/>
            <person name="Hall L.J."/>
        </authorList>
    </citation>
    <scope>NUCLEOTIDE SEQUENCE</scope>
    <source>
        <strain evidence="1">LH1062</strain>
    </source>
</reference>
<dbReference type="Proteomes" id="UP001060112">
    <property type="component" value="Chromosome"/>
</dbReference>